<feature type="region of interest" description="Disordered" evidence="4">
    <location>
        <begin position="1"/>
        <end position="34"/>
    </location>
</feature>
<dbReference type="GO" id="GO:0030686">
    <property type="term" value="C:90S preribosome"/>
    <property type="evidence" value="ECO:0007669"/>
    <property type="project" value="InterPro"/>
</dbReference>
<dbReference type="PANTHER" id="PTHR31109">
    <property type="entry name" value="PROTEIN FAM207A"/>
    <property type="match status" value="1"/>
</dbReference>
<dbReference type="Pfam" id="PF15341">
    <property type="entry name" value="SLX9"/>
    <property type="match status" value="1"/>
</dbReference>
<keyword evidence="3" id="KW-0539">Nucleus</keyword>
<accession>A0A7R8ZCZ6</accession>
<organism evidence="5">
    <name type="scientific">Timema douglasi</name>
    <name type="common">Walking stick</name>
    <dbReference type="NCBI Taxonomy" id="61478"/>
    <lineage>
        <taxon>Eukaryota</taxon>
        <taxon>Metazoa</taxon>
        <taxon>Ecdysozoa</taxon>
        <taxon>Arthropoda</taxon>
        <taxon>Hexapoda</taxon>
        <taxon>Insecta</taxon>
        <taxon>Pterygota</taxon>
        <taxon>Neoptera</taxon>
        <taxon>Polyneoptera</taxon>
        <taxon>Phasmatodea</taxon>
        <taxon>Timematodea</taxon>
        <taxon>Timematoidea</taxon>
        <taxon>Timematidae</taxon>
        <taxon>Timema</taxon>
    </lineage>
</organism>
<evidence type="ECO:0000256" key="1">
    <source>
        <dbReference type="ARBA" id="ARBA00004604"/>
    </source>
</evidence>
<dbReference type="GO" id="GO:0030688">
    <property type="term" value="C:preribosome, small subunit precursor"/>
    <property type="evidence" value="ECO:0007669"/>
    <property type="project" value="InterPro"/>
</dbReference>
<dbReference type="AlphaFoldDB" id="A0A7R8ZCZ6"/>
<evidence type="ECO:0000256" key="3">
    <source>
        <dbReference type="ARBA" id="ARBA00023242"/>
    </source>
</evidence>
<dbReference type="PANTHER" id="PTHR31109:SF2">
    <property type="entry name" value="RIBOSOME BIOGENESIS PROTEIN SLX9 HOMOLOG"/>
    <property type="match status" value="1"/>
</dbReference>
<evidence type="ECO:0000256" key="4">
    <source>
        <dbReference type="SAM" id="MobiDB-lite"/>
    </source>
</evidence>
<gene>
    <name evidence="5" type="ORF">TDIB3V08_LOCUS11139</name>
</gene>
<feature type="compositionally biased region" description="Basic residues" evidence="4">
    <location>
        <begin position="1"/>
        <end position="18"/>
    </location>
</feature>
<protein>
    <submittedName>
        <fullName evidence="5">Uncharacterized protein</fullName>
    </submittedName>
</protein>
<comment type="subcellular location">
    <subcellularLocation>
        <location evidence="1">Nucleus</location>
        <location evidence="1">Nucleolus</location>
    </subcellularLocation>
</comment>
<comment type="similarity">
    <text evidence="2">Belongs to the SLX9 family.</text>
</comment>
<dbReference type="InterPro" id="IPR028160">
    <property type="entry name" value="Slx9-like"/>
</dbReference>
<dbReference type="EMBL" id="OA573668">
    <property type="protein sequence ID" value="CAD7204984.1"/>
    <property type="molecule type" value="Genomic_DNA"/>
</dbReference>
<name>A0A7R8ZCZ6_TIMDO</name>
<dbReference type="GO" id="GO:0005730">
    <property type="term" value="C:nucleolus"/>
    <property type="evidence" value="ECO:0007669"/>
    <property type="project" value="UniProtKB-SubCell"/>
</dbReference>
<dbReference type="GO" id="GO:0000462">
    <property type="term" value="P:maturation of SSU-rRNA from tricistronic rRNA transcript (SSU-rRNA, 5.8S rRNA, LSU-rRNA)"/>
    <property type="evidence" value="ECO:0007669"/>
    <property type="project" value="InterPro"/>
</dbReference>
<proteinExistence type="inferred from homology"/>
<reference evidence="5" key="1">
    <citation type="submission" date="2020-11" db="EMBL/GenBank/DDBJ databases">
        <authorList>
            <person name="Tran Van P."/>
        </authorList>
    </citation>
    <scope>NUCLEOTIDE SEQUENCE</scope>
</reference>
<sequence>MGKLKRPRQKYHFSKTKSPKGETPLDTPLSAESNLPLALPSGNIFSGVKITLEHLKQKLPDDDVASVVSSRKSKLDNSSRPTTKKEKIKSRKEAFLRKLNIAHNLKSETRERKKRQKTSVIGDMRPLLDALPPVSCKEKTQTFQSKIKKSSVFRMKQRRETQEQGECSQNEICGEIHMDRVSGVWALKEGGLIGNPTGQWEINVLRWSGPVERMIVARVTKKIYEGRVCGSKG</sequence>
<feature type="region of interest" description="Disordered" evidence="4">
    <location>
        <begin position="61"/>
        <end position="91"/>
    </location>
</feature>
<evidence type="ECO:0000256" key="2">
    <source>
        <dbReference type="ARBA" id="ARBA00011022"/>
    </source>
</evidence>
<evidence type="ECO:0000313" key="5">
    <source>
        <dbReference type="EMBL" id="CAD7204984.1"/>
    </source>
</evidence>